<comment type="caution">
    <text evidence="9">The sequence shown here is derived from an EMBL/GenBank/DDBJ whole genome shotgun (WGS) entry which is preliminary data.</text>
</comment>
<dbReference type="AlphaFoldDB" id="A0A8J3DTF9"/>
<comment type="similarity">
    <text evidence="5">Belongs to the FMN-dependent alpha-hydroxy acid dehydrogenase family.</text>
</comment>
<evidence type="ECO:0000313" key="10">
    <source>
        <dbReference type="Proteomes" id="UP000630142"/>
    </source>
</evidence>
<dbReference type="PANTHER" id="PTHR10578:SF107">
    <property type="entry name" value="2-HYDROXYACID OXIDASE 1"/>
    <property type="match status" value="1"/>
</dbReference>
<dbReference type="InterPro" id="IPR012133">
    <property type="entry name" value="Alpha-hydoxy_acid_DH_FMN"/>
</dbReference>
<feature type="domain" description="FMN hydroxy acid dehydrogenase" evidence="8">
    <location>
        <begin position="1"/>
        <end position="380"/>
    </location>
</feature>
<comment type="cofactor">
    <cofactor evidence="1">
        <name>FMN</name>
        <dbReference type="ChEBI" id="CHEBI:58210"/>
    </cofactor>
</comment>
<feature type="binding site" evidence="7">
    <location>
        <position position="165"/>
    </location>
    <ligand>
        <name>glyoxylate</name>
        <dbReference type="ChEBI" id="CHEBI:36655"/>
    </ligand>
</feature>
<evidence type="ECO:0000256" key="2">
    <source>
        <dbReference type="ARBA" id="ARBA00022630"/>
    </source>
</evidence>
<dbReference type="GO" id="GO:0004459">
    <property type="term" value="F:L-lactate dehydrogenase (NAD+) activity"/>
    <property type="evidence" value="ECO:0007669"/>
    <property type="project" value="TreeGrafter"/>
</dbReference>
<proteinExistence type="inferred from homology"/>
<evidence type="ECO:0000256" key="7">
    <source>
        <dbReference type="PIRSR" id="PIRSR000138-2"/>
    </source>
</evidence>
<keyword evidence="3 7" id="KW-0288">FMN</keyword>
<dbReference type="EMBL" id="BMZQ01000007">
    <property type="protein sequence ID" value="GHD24249.1"/>
    <property type="molecule type" value="Genomic_DNA"/>
</dbReference>
<feature type="binding site" evidence="7">
    <location>
        <position position="156"/>
    </location>
    <ligand>
        <name>FMN</name>
        <dbReference type="ChEBI" id="CHEBI:58210"/>
    </ligand>
</feature>
<feature type="active site" description="Proton acceptor" evidence="6">
    <location>
        <position position="279"/>
    </location>
</feature>
<dbReference type="Proteomes" id="UP000630142">
    <property type="component" value="Unassembled WGS sequence"/>
</dbReference>
<keyword evidence="2 7" id="KW-0285">Flavoprotein</keyword>
<feature type="binding site" evidence="7">
    <location>
        <position position="128"/>
    </location>
    <ligand>
        <name>FMN</name>
        <dbReference type="ChEBI" id="CHEBI:58210"/>
    </ligand>
</feature>
<dbReference type="GO" id="GO:0010181">
    <property type="term" value="F:FMN binding"/>
    <property type="evidence" value="ECO:0007669"/>
    <property type="project" value="InterPro"/>
</dbReference>
<dbReference type="InterPro" id="IPR000262">
    <property type="entry name" value="FMN-dep_DH"/>
</dbReference>
<name>A0A8J3DTF9_9HYPH</name>
<feature type="binding site" evidence="7">
    <location>
        <position position="277"/>
    </location>
    <ligand>
        <name>FMN</name>
        <dbReference type="ChEBI" id="CHEBI:58210"/>
    </ligand>
</feature>
<feature type="binding site" evidence="7">
    <location>
        <position position="24"/>
    </location>
    <ligand>
        <name>glyoxylate</name>
        <dbReference type="ChEBI" id="CHEBI:36655"/>
    </ligand>
</feature>
<organism evidence="9 10">
    <name type="scientific">Tianweitania populi</name>
    <dbReference type="NCBI Taxonomy" id="1607949"/>
    <lineage>
        <taxon>Bacteria</taxon>
        <taxon>Pseudomonadati</taxon>
        <taxon>Pseudomonadota</taxon>
        <taxon>Alphaproteobacteria</taxon>
        <taxon>Hyphomicrobiales</taxon>
        <taxon>Phyllobacteriaceae</taxon>
        <taxon>Tianweitania</taxon>
    </lineage>
</organism>
<feature type="binding site" evidence="7">
    <location>
        <position position="255"/>
    </location>
    <ligand>
        <name>FMN</name>
        <dbReference type="ChEBI" id="CHEBI:58210"/>
    </ligand>
</feature>
<dbReference type="PIRSF" id="PIRSF000138">
    <property type="entry name" value="Al-hdrx_acd_dh"/>
    <property type="match status" value="1"/>
</dbReference>
<dbReference type="InterPro" id="IPR013785">
    <property type="entry name" value="Aldolase_TIM"/>
</dbReference>
<dbReference type="GO" id="GO:0005886">
    <property type="term" value="C:plasma membrane"/>
    <property type="evidence" value="ECO:0007669"/>
    <property type="project" value="TreeGrafter"/>
</dbReference>
<evidence type="ECO:0000313" key="9">
    <source>
        <dbReference type="EMBL" id="GHD24249.1"/>
    </source>
</evidence>
<dbReference type="RefSeq" id="WP_189507541.1">
    <property type="nucleotide sequence ID" value="NZ_BMZQ01000007.1"/>
</dbReference>
<evidence type="ECO:0000256" key="1">
    <source>
        <dbReference type="ARBA" id="ARBA00001917"/>
    </source>
</evidence>
<feature type="binding site" evidence="7">
    <location>
        <position position="106"/>
    </location>
    <ligand>
        <name>FMN</name>
        <dbReference type="ChEBI" id="CHEBI:58210"/>
    </ligand>
</feature>
<dbReference type="CDD" id="cd02809">
    <property type="entry name" value="alpha_hydroxyacid_oxid_FMN"/>
    <property type="match status" value="1"/>
</dbReference>
<evidence type="ECO:0000256" key="5">
    <source>
        <dbReference type="ARBA" id="ARBA00024042"/>
    </source>
</evidence>
<reference evidence="9" key="2">
    <citation type="submission" date="2020-09" db="EMBL/GenBank/DDBJ databases">
        <authorList>
            <person name="Sun Q."/>
            <person name="Kim S."/>
        </authorList>
    </citation>
    <scope>NUCLEOTIDE SEQUENCE</scope>
    <source>
        <strain evidence="9">KCTC 42249</strain>
    </source>
</reference>
<dbReference type="SUPFAM" id="SSF51395">
    <property type="entry name" value="FMN-linked oxidoreductases"/>
    <property type="match status" value="1"/>
</dbReference>
<dbReference type="PROSITE" id="PS51349">
    <property type="entry name" value="FMN_HYDROXY_ACID_DH_2"/>
    <property type="match status" value="1"/>
</dbReference>
<dbReference type="InterPro" id="IPR037396">
    <property type="entry name" value="FMN_HAD"/>
</dbReference>
<feature type="binding site" evidence="7">
    <location>
        <begin position="77"/>
        <end position="79"/>
    </location>
    <ligand>
        <name>FMN</name>
        <dbReference type="ChEBI" id="CHEBI:58210"/>
    </ligand>
</feature>
<feature type="binding site" evidence="7">
    <location>
        <position position="130"/>
    </location>
    <ligand>
        <name>FMN</name>
        <dbReference type="ChEBI" id="CHEBI:58210"/>
    </ligand>
</feature>
<feature type="binding site" evidence="7">
    <location>
        <position position="279"/>
    </location>
    <ligand>
        <name>glyoxylate</name>
        <dbReference type="ChEBI" id="CHEBI:36655"/>
    </ligand>
</feature>
<evidence type="ECO:0000259" key="8">
    <source>
        <dbReference type="PROSITE" id="PS51349"/>
    </source>
</evidence>
<reference evidence="9" key="1">
    <citation type="journal article" date="2014" name="Int. J. Syst. Evol. Microbiol.">
        <title>Complete genome sequence of Corynebacterium casei LMG S-19264T (=DSM 44701T), isolated from a smear-ripened cheese.</title>
        <authorList>
            <consortium name="US DOE Joint Genome Institute (JGI-PGF)"/>
            <person name="Walter F."/>
            <person name="Albersmeier A."/>
            <person name="Kalinowski J."/>
            <person name="Ruckert C."/>
        </authorList>
    </citation>
    <scope>NUCLEOTIDE SEQUENCE</scope>
    <source>
        <strain evidence="9">KCTC 42249</strain>
    </source>
</reference>
<protein>
    <submittedName>
        <fullName evidence="9">Alpha-hydroxy-acid oxidizing enzyme</fullName>
    </submittedName>
</protein>
<evidence type="ECO:0000256" key="4">
    <source>
        <dbReference type="ARBA" id="ARBA00023002"/>
    </source>
</evidence>
<dbReference type="Gene3D" id="3.20.20.70">
    <property type="entry name" value="Aldolase class I"/>
    <property type="match status" value="1"/>
</dbReference>
<dbReference type="FunFam" id="3.20.20.70:FF:000029">
    <property type="entry name" value="L-lactate dehydrogenase"/>
    <property type="match status" value="1"/>
</dbReference>
<keyword evidence="10" id="KW-1185">Reference proteome</keyword>
<accession>A0A8J3DTF9</accession>
<sequence length="380" mass="40920">MRPQNFHDYRALARRKLPKGLFEYIDRGTENEIAIRALRESLDAIKITPCALTGHGARDFSTTLFGKRHALPLIIAPTALAGLVSHDGETKLARAAATAGIPFCVSTQSITAVEDIRAGAPGADIWFQLYMWRDRALTRSLLDRVWASGVTTLVVTADTPTGPNREYNARNGFGMPMKPSIRVGLDMALHPGWLFGVILAYMRTTGMPTYGHYPAEHRVAITGAPSGEAVQLEHRLNWDDLVALRREWRGEIVIKGLLSVADALKAANLGADSVVVSTHGGRNLDSAPTTARILPDIAEAVGEKVTVLADSGVQRGSDVLKYIGLGAKAVLAGRLPLWGLAAGGEAGADAILAMLKREMDLTMTMLGLERPSEVAPHIVR</sequence>
<evidence type="ECO:0000256" key="6">
    <source>
        <dbReference type="PIRSR" id="PIRSR000138-1"/>
    </source>
</evidence>
<gene>
    <name evidence="9" type="ORF">GCM10016234_40250</name>
</gene>
<feature type="binding site" evidence="7">
    <location>
        <position position="282"/>
    </location>
    <ligand>
        <name>glyoxylate</name>
        <dbReference type="ChEBI" id="CHEBI:36655"/>
    </ligand>
</feature>
<keyword evidence="4" id="KW-0560">Oxidoreductase</keyword>
<evidence type="ECO:0000256" key="3">
    <source>
        <dbReference type="ARBA" id="ARBA00022643"/>
    </source>
</evidence>
<feature type="binding site" evidence="7">
    <location>
        <begin position="333"/>
        <end position="334"/>
    </location>
    <ligand>
        <name>FMN</name>
        <dbReference type="ChEBI" id="CHEBI:58210"/>
    </ligand>
</feature>
<dbReference type="Pfam" id="PF01070">
    <property type="entry name" value="FMN_dh"/>
    <property type="match status" value="1"/>
</dbReference>
<dbReference type="PANTHER" id="PTHR10578">
    <property type="entry name" value="S -2-HYDROXY-ACID OXIDASE-RELATED"/>
    <property type="match status" value="1"/>
</dbReference>
<dbReference type="GO" id="GO:0009060">
    <property type="term" value="P:aerobic respiration"/>
    <property type="evidence" value="ECO:0007669"/>
    <property type="project" value="TreeGrafter"/>
</dbReference>